<keyword evidence="2 6" id="KW-0812">Transmembrane</keyword>
<keyword evidence="4 6" id="KW-1133">Transmembrane helix</keyword>
<keyword evidence="10" id="KW-1185">Reference proteome</keyword>
<dbReference type="PANTHER" id="PTHR30071">
    <property type="entry name" value="HEME EXPORTER PROTEIN C"/>
    <property type="match status" value="1"/>
</dbReference>
<feature type="transmembrane region" description="Helical" evidence="6">
    <location>
        <begin position="951"/>
        <end position="969"/>
    </location>
</feature>
<dbReference type="EMBL" id="JBHTMV010000003">
    <property type="protein sequence ID" value="MFD1293775.1"/>
    <property type="molecule type" value="Genomic_DNA"/>
</dbReference>
<dbReference type="PANTHER" id="PTHR30071:SF1">
    <property type="entry name" value="CYTOCHROME B_B6 PROTEIN-RELATED"/>
    <property type="match status" value="1"/>
</dbReference>
<keyword evidence="3" id="KW-0201">Cytochrome c-type biogenesis</keyword>
<evidence type="ECO:0000256" key="3">
    <source>
        <dbReference type="ARBA" id="ARBA00022748"/>
    </source>
</evidence>
<dbReference type="Pfam" id="PF01578">
    <property type="entry name" value="Cytochrom_C_asm"/>
    <property type="match status" value="1"/>
</dbReference>
<feature type="transmembrane region" description="Helical" evidence="6">
    <location>
        <begin position="772"/>
        <end position="794"/>
    </location>
</feature>
<feature type="transmembrane region" description="Helical" evidence="6">
    <location>
        <begin position="76"/>
        <end position="98"/>
    </location>
</feature>
<keyword evidence="5 6" id="KW-0472">Membrane</keyword>
<feature type="transmembrane region" description="Helical" evidence="6">
    <location>
        <begin position="862"/>
        <end position="891"/>
    </location>
</feature>
<proteinExistence type="predicted"/>
<feature type="transmembrane region" description="Helical" evidence="6">
    <location>
        <begin position="12"/>
        <end position="31"/>
    </location>
</feature>
<evidence type="ECO:0000259" key="7">
    <source>
        <dbReference type="Pfam" id="PF01578"/>
    </source>
</evidence>
<feature type="transmembrane region" description="Helical" evidence="6">
    <location>
        <begin position="1016"/>
        <end position="1036"/>
    </location>
</feature>
<feature type="domain" description="ResB-like" evidence="8">
    <location>
        <begin position="340"/>
        <end position="415"/>
    </location>
</feature>
<dbReference type="RefSeq" id="WP_386808966.1">
    <property type="nucleotide sequence ID" value="NZ_JBHTMV010000003.1"/>
</dbReference>
<organism evidence="9 10">
    <name type="scientific">Lutibacter holmesii</name>
    <dbReference type="NCBI Taxonomy" id="1137985"/>
    <lineage>
        <taxon>Bacteria</taxon>
        <taxon>Pseudomonadati</taxon>
        <taxon>Bacteroidota</taxon>
        <taxon>Flavobacteriia</taxon>
        <taxon>Flavobacteriales</taxon>
        <taxon>Flavobacteriaceae</taxon>
        <taxon>Lutibacter</taxon>
    </lineage>
</organism>
<feature type="transmembrane region" description="Helical" evidence="6">
    <location>
        <begin position="829"/>
        <end position="847"/>
    </location>
</feature>
<dbReference type="Proteomes" id="UP001597241">
    <property type="component" value="Unassembled WGS sequence"/>
</dbReference>
<evidence type="ECO:0000256" key="4">
    <source>
        <dbReference type="ARBA" id="ARBA00022989"/>
    </source>
</evidence>
<evidence type="ECO:0000256" key="1">
    <source>
        <dbReference type="ARBA" id="ARBA00004141"/>
    </source>
</evidence>
<feature type="transmembrane region" description="Helical" evidence="6">
    <location>
        <begin position="976"/>
        <end position="996"/>
    </location>
</feature>
<evidence type="ECO:0000256" key="2">
    <source>
        <dbReference type="ARBA" id="ARBA00022692"/>
    </source>
</evidence>
<feature type="transmembrane region" description="Helical" evidence="6">
    <location>
        <begin position="43"/>
        <end position="64"/>
    </location>
</feature>
<protein>
    <submittedName>
        <fullName evidence="9">Cytochrome c biogenesis protein CcsA</fullName>
    </submittedName>
</protein>
<feature type="transmembrane region" description="Helical" evidence="6">
    <location>
        <begin position="912"/>
        <end position="931"/>
    </location>
</feature>
<gene>
    <name evidence="9" type="primary">ccsA</name>
    <name evidence="9" type="ORF">ACFQ5N_08010</name>
</gene>
<comment type="caution">
    <text evidence="9">The sequence shown here is derived from an EMBL/GenBank/DDBJ whole genome shotgun (WGS) entry which is preliminary data.</text>
</comment>
<accession>A0ABW3WNZ5</accession>
<comment type="subcellular location">
    <subcellularLocation>
        <location evidence="1">Membrane</location>
        <topology evidence="1">Multi-pass membrane protein</topology>
    </subcellularLocation>
</comment>
<evidence type="ECO:0000256" key="6">
    <source>
        <dbReference type="SAM" id="Phobius"/>
    </source>
</evidence>
<dbReference type="InterPro" id="IPR045062">
    <property type="entry name" value="Cyt_c_biogenesis_CcsA/CcmC"/>
</dbReference>
<evidence type="ECO:0000259" key="8">
    <source>
        <dbReference type="Pfam" id="PF05140"/>
    </source>
</evidence>
<feature type="transmembrane region" description="Helical" evidence="6">
    <location>
        <begin position="806"/>
        <end position="822"/>
    </location>
</feature>
<feature type="transmembrane region" description="Helical" evidence="6">
    <location>
        <begin position="425"/>
        <end position="447"/>
    </location>
</feature>
<sequence>MNKILSFLYSTRLMAVLFLIFAIAMGVATFIENDFGTETAKALIYNSWWFEGIMVFFVINFLGNIFKYKLFRKEKLVVLAFHLSFIFIIVGAGITRYISFEGIMPIKEGTVTNKFLSEKSFISITINDGNVQKEPVHTPILLSAIGNNNFNYTTDFKGTDVEVKLTNYIPNASDVFEESETGSEYLLFVESSSGGRHDHYLKRGTSELVHGVLVGFDSPNENTIDLRSSEQSSTGFTINSKVAGNYFRMADQFNGSISKDSVQEFSLLAVHNIAGLQFVIPKGTTKGSYKTVSGDSEQFSNAQLEFDVTVANKTEHIKLRGEKFAIQPPTQFKVGNLNFRMSYGARQMELPFSIKLNDFQLDKYPGSNSPMSFASEVTVIDPNETFDFRIFMNNILNYKGYKFFQSSYNITPEYEETHLSVNHDYWGTLITYIGYFSLYAGLILILFTRNTRFDFLRKNLQKIRNKKSTLSIIALLFISGFAFSQEHNHTLSSTQIDSILTKNVISAEHADVFSKVIIQDAGGRMKPVHTYASELLRKVSKKDIYHGMNATQVFLSIQQNPRTWFQIPVIFIERGNTKLRDILGIPHDQKYTSLASCFDTKGNYKLGEIQAKAQKNNIKSKFEKDVINVDKRVNLLYSAITGSILRIFPIPNDANNTWVSHNDINKANFHGQDSVFVRQILPIYIQTLAEAKNTNNYATANEILGGITNFQKKYGSAVYPSEDKINLEIAYNKYDVFKKLFSYYMYIGTFMFLLVIFQIFKNNKTVSFLIKACAVIIIGLFLMHTAGLIARWIVSGHAPWSNAYESMIYVGWATMFFGLIFGRKSSMTLAATAFLTAFILMVAHWNWMDPEIANLQPVLNSYWLMIHVAIIVASYGPFALGMILGLIALILMTLTTEKNKAKIDLMIKEITIINEMSLTVGLVMLTIGNFLGGQWANESWGRYWGWDPKETWALISIMVYALVLHLRLVPGLRSKFTFNVLSVAAFASILMTYFGVNFYLSGLHSYASGDKAITPTFVYYSVAIVSILSIAAYIKFKKHYKK</sequence>
<name>A0ABW3WNZ5_9FLAO</name>
<evidence type="ECO:0000313" key="10">
    <source>
        <dbReference type="Proteomes" id="UP001597241"/>
    </source>
</evidence>
<feature type="domain" description="Cytochrome c assembly protein" evidence="7">
    <location>
        <begin position="800"/>
        <end position="1004"/>
    </location>
</feature>
<dbReference type="InterPro" id="IPR002541">
    <property type="entry name" value="Cyt_c_assembly"/>
</dbReference>
<dbReference type="Pfam" id="PF05140">
    <property type="entry name" value="ResB"/>
    <property type="match status" value="1"/>
</dbReference>
<evidence type="ECO:0000256" key="5">
    <source>
        <dbReference type="ARBA" id="ARBA00023136"/>
    </source>
</evidence>
<feature type="transmembrane region" description="Helical" evidence="6">
    <location>
        <begin position="468"/>
        <end position="484"/>
    </location>
</feature>
<reference evidence="10" key="1">
    <citation type="journal article" date="2019" name="Int. J. Syst. Evol. Microbiol.">
        <title>The Global Catalogue of Microorganisms (GCM) 10K type strain sequencing project: providing services to taxonomists for standard genome sequencing and annotation.</title>
        <authorList>
            <consortium name="The Broad Institute Genomics Platform"/>
            <consortium name="The Broad Institute Genome Sequencing Center for Infectious Disease"/>
            <person name="Wu L."/>
            <person name="Ma J."/>
        </authorList>
    </citation>
    <scope>NUCLEOTIDE SEQUENCE [LARGE SCALE GENOMIC DNA]</scope>
    <source>
        <strain evidence="10">CCUG 62221</strain>
    </source>
</reference>
<dbReference type="InterPro" id="IPR007816">
    <property type="entry name" value="ResB-like_domain"/>
</dbReference>
<feature type="transmembrane region" description="Helical" evidence="6">
    <location>
        <begin position="741"/>
        <end position="760"/>
    </location>
</feature>
<evidence type="ECO:0000313" key="9">
    <source>
        <dbReference type="EMBL" id="MFD1293775.1"/>
    </source>
</evidence>